<dbReference type="Proteomes" id="UP000023758">
    <property type="component" value="Unassembled WGS sequence"/>
</dbReference>
<dbReference type="HOGENOM" id="CLU_1448707_0_0_1"/>
<protein>
    <submittedName>
        <fullName evidence="1">Uncharacterized protein</fullName>
    </submittedName>
</protein>
<gene>
    <name evidence="1" type="ORF">H103_06908</name>
</gene>
<proteinExistence type="predicted"/>
<dbReference type="AlphaFoldDB" id="A0A022VU77"/>
<evidence type="ECO:0000313" key="1">
    <source>
        <dbReference type="EMBL" id="EZF49524.1"/>
    </source>
</evidence>
<accession>A0A022VU77</accession>
<organism evidence="1">
    <name type="scientific">Trichophyton rubrum CBS 288.86</name>
    <dbReference type="NCBI Taxonomy" id="1215330"/>
    <lineage>
        <taxon>Eukaryota</taxon>
        <taxon>Fungi</taxon>
        <taxon>Dikarya</taxon>
        <taxon>Ascomycota</taxon>
        <taxon>Pezizomycotina</taxon>
        <taxon>Eurotiomycetes</taxon>
        <taxon>Eurotiomycetidae</taxon>
        <taxon>Onygenales</taxon>
        <taxon>Arthrodermataceae</taxon>
        <taxon>Trichophyton</taxon>
    </lineage>
</organism>
<dbReference type="OrthoDB" id="10401847at2759"/>
<name>A0A022VU77_TRIRU</name>
<sequence length="187" mass="21187">MRRSSGALVHHSTFRSLSESERLPLSQKSEPTLMTGIIWQIEAITSTCCLCPAEWIYISLRADPETLEIAKNNGGFDSSAPLRSSNAYESLSTEYEVRSNTMVITANCIEQSKYISPYALWGLVRKRFFSKPSDVKHNDLQLPQSCKHYSIQLEVNTFGSEATNAREIAALAGYRYSQHRFLELIER</sequence>
<reference evidence="1" key="1">
    <citation type="submission" date="2014-02" db="EMBL/GenBank/DDBJ databases">
        <title>The Genome Sequence of Trichophyton rubrum (morphotype fischeri) CBS 288.86.</title>
        <authorList>
            <consortium name="The Broad Institute Genomics Platform"/>
            <person name="Cuomo C.A."/>
            <person name="White T.C."/>
            <person name="Graser Y."/>
            <person name="Martinez-Rossi N."/>
            <person name="Heitman J."/>
            <person name="Young S.K."/>
            <person name="Zeng Q."/>
            <person name="Gargeya S."/>
            <person name="Abouelleil A."/>
            <person name="Alvarado L."/>
            <person name="Chapman S.B."/>
            <person name="Gainer-Dewar J."/>
            <person name="Goldberg J."/>
            <person name="Griggs A."/>
            <person name="Gujja S."/>
            <person name="Hansen M."/>
            <person name="Howarth C."/>
            <person name="Imamovic A."/>
            <person name="Larimer J."/>
            <person name="Martinez D."/>
            <person name="Murphy C."/>
            <person name="Pearson M.D."/>
            <person name="Persinoti G."/>
            <person name="Poon T."/>
            <person name="Priest M."/>
            <person name="Roberts A.D."/>
            <person name="Saif S."/>
            <person name="Shea T.D."/>
            <person name="Sykes S.N."/>
            <person name="Wortman J."/>
            <person name="Nusbaum C."/>
            <person name="Birren B."/>
        </authorList>
    </citation>
    <scope>NUCLEOTIDE SEQUENCE [LARGE SCALE GENOMIC DNA]</scope>
    <source>
        <strain evidence="1">CBS 288.86</strain>
    </source>
</reference>
<dbReference type="EMBL" id="KK207901">
    <property type="protein sequence ID" value="EZF49524.1"/>
    <property type="molecule type" value="Genomic_DNA"/>
</dbReference>